<dbReference type="Proteomes" id="UP000573603">
    <property type="component" value="Unassembled WGS sequence"/>
</dbReference>
<feature type="region of interest" description="Disordered" evidence="1">
    <location>
        <begin position="196"/>
        <end position="230"/>
    </location>
</feature>
<dbReference type="Gene3D" id="3.40.50.11960">
    <property type="match status" value="1"/>
</dbReference>
<evidence type="ECO:0008006" key="4">
    <source>
        <dbReference type="Google" id="ProtNLM"/>
    </source>
</evidence>
<dbReference type="GO" id="GO:0030674">
    <property type="term" value="F:protein-macromolecule adaptor activity"/>
    <property type="evidence" value="ECO:0007669"/>
    <property type="project" value="TreeGrafter"/>
</dbReference>
<evidence type="ECO:0000256" key="1">
    <source>
        <dbReference type="SAM" id="MobiDB-lite"/>
    </source>
</evidence>
<feature type="region of interest" description="Disordered" evidence="1">
    <location>
        <begin position="246"/>
        <end position="279"/>
    </location>
</feature>
<dbReference type="InterPro" id="IPR034627">
    <property type="entry name" value="Irc6"/>
</dbReference>
<dbReference type="GO" id="GO:0016192">
    <property type="term" value="P:vesicle-mediated transport"/>
    <property type="evidence" value="ECO:0007669"/>
    <property type="project" value="InterPro"/>
</dbReference>
<comment type="caution">
    <text evidence="2">The sequence shown here is derived from an EMBL/GenBank/DDBJ whole genome shotgun (WGS) entry which is preliminary data.</text>
</comment>
<protein>
    <recommendedName>
        <fullName evidence="4">Increased recombination centers protein 6</fullName>
    </recommendedName>
</protein>
<gene>
    <name evidence="2" type="ORF">FANTH_8310</name>
</gene>
<sequence length="321" mass="34382">MTEAEMSSSSRRILAVALENETAVLSKLVKDLTGSAPDSPDPSLGIAGTTHSLALKTPYYSTTVPIWLDLIASPSEWSESFLSPEAAEVLAVLGGVVVVFTAGPIPSSKDHPAKELVEHIGKVLKQGLGGWEWDGVGLAIGVGGDGNEDEWDEICAEAGLEFVSLGGKGDTGRNEFGEKTGVARVKEALEANDWSQLEAPLSDSEFGDFETSSAKAEEDDKELDPQKMGFGFDKSDFEGLRRAIWESSQDVEEPSESGKAETSKDGASGGIGLEDLDEDEIAKIEKMMRKLQAVREAGEGMGEEQRKRMAARAVEEVMRDL</sequence>
<dbReference type="EMBL" id="JABEVY010000195">
    <property type="protein sequence ID" value="KAF5243118.1"/>
    <property type="molecule type" value="Genomic_DNA"/>
</dbReference>
<reference evidence="2 3" key="1">
    <citation type="journal article" date="2020" name="BMC Genomics">
        <title>Correction to: Identification and distribution of gene clusters required for synthesis of sphingolipid metabolism inhibitors in diverse species of the filamentous fungus Fusarium.</title>
        <authorList>
            <person name="Kim H.S."/>
            <person name="Lohmar J.M."/>
            <person name="Busman M."/>
            <person name="Brown D.W."/>
            <person name="Naumann T.A."/>
            <person name="Divon H.H."/>
            <person name="Lysoe E."/>
            <person name="Uhlig S."/>
            <person name="Proctor R.H."/>
        </authorList>
    </citation>
    <scope>NUCLEOTIDE SEQUENCE [LARGE SCALE GENOMIC DNA]</scope>
    <source>
        <strain evidence="2 3">NRRL 25214</strain>
    </source>
</reference>
<dbReference type="PANTHER" id="PTHR28043">
    <property type="entry name" value="INCREASED RECOMBINATION CENTERS PROTEIN 6"/>
    <property type="match status" value="1"/>
</dbReference>
<name>A0A8H4ZA80_9HYPO</name>
<proteinExistence type="predicted"/>
<evidence type="ECO:0000313" key="2">
    <source>
        <dbReference type="EMBL" id="KAF5243118.1"/>
    </source>
</evidence>
<dbReference type="Pfam" id="PF10199">
    <property type="entry name" value="Adaptin_binding"/>
    <property type="match status" value="1"/>
</dbReference>
<keyword evidence="3" id="KW-1185">Reference proteome</keyword>
<evidence type="ECO:0000313" key="3">
    <source>
        <dbReference type="Proteomes" id="UP000573603"/>
    </source>
</evidence>
<dbReference type="AlphaFoldDB" id="A0A8H4ZA80"/>
<dbReference type="PANTHER" id="PTHR28043:SF1">
    <property type="entry name" value="INCREASED RECOMBINATION CENTERS PROTEIN 6"/>
    <property type="match status" value="1"/>
</dbReference>
<accession>A0A8H4ZA80</accession>
<organism evidence="2 3">
    <name type="scientific">Fusarium anthophilum</name>
    <dbReference type="NCBI Taxonomy" id="48485"/>
    <lineage>
        <taxon>Eukaryota</taxon>
        <taxon>Fungi</taxon>
        <taxon>Dikarya</taxon>
        <taxon>Ascomycota</taxon>
        <taxon>Pezizomycotina</taxon>
        <taxon>Sordariomycetes</taxon>
        <taxon>Hypocreomycetidae</taxon>
        <taxon>Hypocreales</taxon>
        <taxon>Nectriaceae</taxon>
        <taxon>Fusarium</taxon>
        <taxon>Fusarium fujikuroi species complex</taxon>
    </lineage>
</organism>